<feature type="coiled-coil region" evidence="14">
    <location>
        <begin position="1814"/>
        <end position="1848"/>
    </location>
</feature>
<dbReference type="GO" id="GO:0060285">
    <property type="term" value="P:cilium-dependent cell motility"/>
    <property type="evidence" value="ECO:0007669"/>
    <property type="project" value="UniProtKB-ARBA"/>
</dbReference>
<dbReference type="Proteomes" id="UP001497497">
    <property type="component" value="Unassembled WGS sequence"/>
</dbReference>
<keyword evidence="4" id="KW-0677">Repeat</keyword>
<dbReference type="Pfam" id="PF00400">
    <property type="entry name" value="WD40"/>
    <property type="match status" value="3"/>
</dbReference>
<sequence length="2026" mass="230171">MDGEEDKIPASSDLIPDAEDSEAASEGDVQEATVTQAETEEWVELETINDDQPQEIEEAYDVHEEGEGEGAYDVAETEDVPEEVGDAGEEDTHKRVDDEVSPPTVEKTDLKEETGDQEEQAGEENSEALESLGSQGDIPEMHTKETDDQIKDEDATEDVTGFEEQLNEEVKEIYEEVDGIHEPVIAEVDTTAAEASNAEVSKGGAEEDVEEKKEGDEGEEAAEKDESNKEEDEKEGAEEQGAEEEEVQINKESKDEEPLIPADFYYNFEDFASKAIVAQDSGLPLNMLELKHSYGYDCKRRNNLHLLDENNVIFAAGNLVQILNLKTTEQRYLRSTSGCGIGAICVHPSHKYFAVGEKGHAPNINIFEFPSLRLYRILRGGTEESYSSLTFSPDGELLASQGGDPDFMLTVWSWRQEKTTLRTKSFSQDVFRVSFATELEGQLTTAGTGHIRFWKMADTFTGLKLQGELGRFGRTEISDIEGYVELPDGKVLSGAEWGNLLLWEGGLIKVEITCRGKKNCHQGPIMQILLDEGELMTVGVDGYIRVWDFETIDTADASDDSGIFEMDPMNELRVGTDAQLYCIVKSVDEENEPTIWYAQDANGGIWKLDLSFSHTSQAPEKLFTYHAGPISGCVTSPVTHLAVSTGLDKTVRVYDYLQMKQLAESSFNAGGTAIQWVPLTVDSKGSSVIVGFEDGVVRALTITNKPDEESLRRHEKEEAEISLKQAFKPHRGKVTAMAFDEKGEILATGGIDGTVFFLFVSDVYDPIGFIKVPGPVRQLVWTPEKFKNTALLIVCDDGLVIEVDAPEPGNFDTSHSYEISGLPMRPYRFKSIKSHLRHEEELEILRIEEEARKKKEEEERQKRIERGLETESENGEVSDQKPKTPQAEWHPYIPKEPSQILHAAYSEEEGKFWLSMGDFDAGYLYECKFTSPEEQALMMPDNIDKPIRAVAVLESSDVPIQVVQFSNSGQLVVFGMANGQIRVQQLDETRDLSQLGPQWTLNMHDNGYGHVTSVVSSFDGTMILTSGADGNFFQFSFMSQEELEEKIKENKAKLPSARRAEDMNKLIDDIDDPNAYSIEDAKQKSEYDKRMKDAEHKKKEVRKKINQMRRQFRTIIEQNENLPKHLQLNRTEFEMDKEIKQELEKQTHEKIDLVRKELAWESEKLRVSLEKLRKRFKDCVECERIVLKAFTTPHEVASFRASKLSDDFYVLKAEFERKKTKLQTKDDLSLGTMHDGPAGQNTSQEGEGHTGDGVDGQPGSKVATTLKGSMGERITNALQKVEEKKKKRAQRRTQWEDLYSSKPDDGYEDPKDVAAIVEAKENMGDYKLKTAADYVVPDHLRMNVEKAQSRLIILKDMIHEYKYDFNVRLLALRDKKIKVIREVKDIIAKLNEIQTKLDPERHLPIPIVPELTLEEMPERSLEYTKESLKQFKIEYEIKQKMVHVGGQSSGGGSGGFGFGFGGGGGTVPEKQSSDVELEDAEPAAVPAPPSKQGTKVSTGEKDEAKSRERTGESKNEEESETSLELTIHRIEQIRLAYEQNQLLKHIQNLLAKFDVELRILRHDKFRMDVVMLDADLRQVTLFEELVLLKEYEKREDILAEKVVMKQQEKTDMQTKILEVQGKIDLKKKDIEKLQEKEKTLMGTFIQSLGENNKFADYLTKVFKKRVKRTKKKTTDGEDSDEESDDESDDDSEWEESDEESESEAGNYDLDVCPPGCDQKLYDDTCTLRDKRLDIEDDLAEEKKNLDGQKKELDGLQKKAKVIDSQLKTAQDDLEDFQLEKQRKLNELIVVATLHFHQIQHISNNVLPHDLNPTLVFEFERLVQLQHRIKELEHEKLLQKRHMRESRKQHVQLIKDRKMFDAKIAEMEELCDKLMVDKFGRLVDMEKIETVTVNRAIEELKEKLRQTELDCGDDVMKYEKEISERKNKVTALIQDNTKRLTQLAWLLTEQNQYTKSLDNHQKKLGAELTGPRKSDIREKQRLIQLVQLQAQEIDALKEEIMLLSRKGGHILPPAQPPLPPNFPTQKN</sequence>
<evidence type="ECO:0000256" key="13">
    <source>
        <dbReference type="PROSITE-ProRule" id="PRU00221"/>
    </source>
</evidence>
<dbReference type="PROSITE" id="PS50082">
    <property type="entry name" value="WD_REPEATS_2"/>
    <property type="match status" value="1"/>
</dbReference>
<evidence type="ECO:0000256" key="1">
    <source>
        <dbReference type="ARBA" id="ARBA00004611"/>
    </source>
</evidence>
<feature type="compositionally biased region" description="Acidic residues" evidence="15">
    <location>
        <begin position="115"/>
        <end position="127"/>
    </location>
</feature>
<reference evidence="17 18" key="1">
    <citation type="submission" date="2024-04" db="EMBL/GenBank/DDBJ databases">
        <authorList>
            <consortium name="Genoscope - CEA"/>
            <person name="William W."/>
        </authorList>
    </citation>
    <scope>NUCLEOTIDE SEQUENCE [LARGE SCALE GENOMIC DNA]</scope>
</reference>
<protein>
    <recommendedName>
        <fullName evidence="12">Cilia- and flagella-associated protein 44</fullName>
    </recommendedName>
</protein>
<feature type="region of interest" description="Disordered" evidence="15">
    <location>
        <begin position="853"/>
        <end position="891"/>
    </location>
</feature>
<dbReference type="EMBL" id="CAXITT010000635">
    <property type="protein sequence ID" value="CAL1544623.1"/>
    <property type="molecule type" value="Genomic_DNA"/>
</dbReference>
<evidence type="ECO:0000256" key="2">
    <source>
        <dbReference type="ARBA" id="ARBA00022490"/>
    </source>
</evidence>
<feature type="compositionally biased region" description="Acidic residues" evidence="15">
    <location>
        <begin position="1676"/>
        <end position="1702"/>
    </location>
</feature>
<evidence type="ECO:0000256" key="7">
    <source>
        <dbReference type="ARBA" id="ARBA00023069"/>
    </source>
</evidence>
<feature type="coiled-coil region" evidence="14">
    <location>
        <begin position="1588"/>
        <end position="1636"/>
    </location>
</feature>
<dbReference type="InterPro" id="IPR055439">
    <property type="entry name" value="Beta-prop_EML_1st"/>
</dbReference>
<proteinExistence type="inferred from homology"/>
<dbReference type="SMART" id="SM00320">
    <property type="entry name" value="WD40"/>
    <property type="match status" value="8"/>
</dbReference>
<feature type="compositionally biased region" description="Basic and acidic residues" evidence="15">
    <location>
        <begin position="139"/>
        <end position="153"/>
    </location>
</feature>
<feature type="region of interest" description="Disordered" evidence="15">
    <location>
        <begin position="1"/>
        <end position="255"/>
    </location>
</feature>
<evidence type="ECO:0000313" key="17">
    <source>
        <dbReference type="EMBL" id="CAL1544623.1"/>
    </source>
</evidence>
<evidence type="ECO:0000256" key="9">
    <source>
        <dbReference type="ARBA" id="ARBA00023273"/>
    </source>
</evidence>
<organism evidence="17 18">
    <name type="scientific">Lymnaea stagnalis</name>
    <name type="common">Great pond snail</name>
    <name type="synonym">Helix stagnalis</name>
    <dbReference type="NCBI Taxonomy" id="6523"/>
    <lineage>
        <taxon>Eukaryota</taxon>
        <taxon>Metazoa</taxon>
        <taxon>Spiralia</taxon>
        <taxon>Lophotrochozoa</taxon>
        <taxon>Mollusca</taxon>
        <taxon>Gastropoda</taxon>
        <taxon>Heterobranchia</taxon>
        <taxon>Euthyneura</taxon>
        <taxon>Panpulmonata</taxon>
        <taxon>Hygrophila</taxon>
        <taxon>Lymnaeoidea</taxon>
        <taxon>Lymnaeidae</taxon>
        <taxon>Lymnaea</taxon>
    </lineage>
</organism>
<keyword evidence="8" id="KW-0206">Cytoskeleton</keyword>
<feature type="compositionally biased region" description="Acidic residues" evidence="15">
    <location>
        <begin position="38"/>
        <end position="59"/>
    </location>
</feature>
<keyword evidence="3 13" id="KW-0853">WD repeat</keyword>
<evidence type="ECO:0000313" key="18">
    <source>
        <dbReference type="Proteomes" id="UP001497497"/>
    </source>
</evidence>
<dbReference type="InterPro" id="IPR036322">
    <property type="entry name" value="WD40_repeat_dom_sf"/>
</dbReference>
<dbReference type="Pfam" id="PF25828">
    <property type="entry name" value="CC_Cfap43"/>
    <property type="match status" value="1"/>
</dbReference>
<feature type="region of interest" description="Disordered" evidence="15">
    <location>
        <begin position="2007"/>
        <end position="2026"/>
    </location>
</feature>
<dbReference type="PANTHER" id="PTHR14885:SF3">
    <property type="entry name" value="CILIA- AND FLAGELLA-ASSOCIATED PROTEIN 44"/>
    <property type="match status" value="1"/>
</dbReference>
<feature type="coiled-coil region" evidence="14">
    <location>
        <begin position="1731"/>
        <end position="1786"/>
    </location>
</feature>
<evidence type="ECO:0000259" key="16">
    <source>
        <dbReference type="Pfam" id="PF23409"/>
    </source>
</evidence>
<gene>
    <name evidence="17" type="ORF">GSLYS_00018136001</name>
</gene>
<accession>A0AAV2IIQ1</accession>
<comment type="caution">
    <text evidence="17">The sequence shown here is derived from an EMBL/GenBank/DDBJ whole genome shotgun (WGS) entry which is preliminary data.</text>
</comment>
<comment type="function">
    <text evidence="10">Flagellar protein involved in sperm flagellum axoneme organization and function.</text>
</comment>
<feature type="compositionally biased region" description="Gly residues" evidence="15">
    <location>
        <begin position="1453"/>
        <end position="1466"/>
    </location>
</feature>
<dbReference type="InterPro" id="IPR001680">
    <property type="entry name" value="WD40_rpt"/>
</dbReference>
<feature type="compositionally biased region" description="Basic and acidic residues" evidence="15">
    <location>
        <begin position="1498"/>
        <end position="1516"/>
    </location>
</feature>
<feature type="region of interest" description="Disordered" evidence="15">
    <location>
        <begin position="1222"/>
        <end position="1268"/>
    </location>
</feature>
<dbReference type="InterPro" id="IPR019775">
    <property type="entry name" value="WD40_repeat_CS"/>
</dbReference>
<dbReference type="PANTHER" id="PTHR14885">
    <property type="entry name" value="CILIA- AND FLAGELLA-ASSOCIATED PROTEIN 43-RELATED"/>
    <property type="match status" value="1"/>
</dbReference>
<dbReference type="InterPro" id="IPR015943">
    <property type="entry name" value="WD40/YVTN_repeat-like_dom_sf"/>
</dbReference>
<evidence type="ECO:0000256" key="15">
    <source>
        <dbReference type="SAM" id="MobiDB-lite"/>
    </source>
</evidence>
<evidence type="ECO:0000256" key="3">
    <source>
        <dbReference type="ARBA" id="ARBA00022574"/>
    </source>
</evidence>
<dbReference type="FunFam" id="2.130.10.10:FF:000401">
    <property type="entry name" value="Cilia- and flagella-associated protein 44"/>
    <property type="match status" value="1"/>
</dbReference>
<evidence type="ECO:0000256" key="11">
    <source>
        <dbReference type="ARBA" id="ARBA00060934"/>
    </source>
</evidence>
<evidence type="ECO:0000256" key="10">
    <source>
        <dbReference type="ARBA" id="ARBA00055223"/>
    </source>
</evidence>
<name>A0AAV2IIQ1_LYMST</name>
<feature type="compositionally biased region" description="Basic and acidic residues" evidence="15">
    <location>
        <begin position="853"/>
        <end position="869"/>
    </location>
</feature>
<feature type="coiled-coil region" evidence="14">
    <location>
        <begin position="1084"/>
        <end position="1118"/>
    </location>
</feature>
<keyword evidence="9" id="KW-0966">Cell projection</keyword>
<evidence type="ECO:0000256" key="6">
    <source>
        <dbReference type="ARBA" id="ARBA00023054"/>
    </source>
</evidence>
<feature type="compositionally biased region" description="Pro residues" evidence="15">
    <location>
        <begin position="2012"/>
        <end position="2026"/>
    </location>
</feature>
<feature type="region of interest" description="Disordered" evidence="15">
    <location>
        <begin position="1453"/>
        <end position="1523"/>
    </location>
</feature>
<evidence type="ECO:0000256" key="14">
    <source>
        <dbReference type="SAM" id="Coils"/>
    </source>
</evidence>
<feature type="compositionally biased region" description="Basic and acidic residues" evidence="15">
    <location>
        <begin position="168"/>
        <end position="181"/>
    </location>
</feature>
<feature type="region of interest" description="Disordered" evidence="15">
    <location>
        <begin position="1670"/>
        <end position="1711"/>
    </location>
</feature>
<evidence type="ECO:0000256" key="12">
    <source>
        <dbReference type="ARBA" id="ARBA00074727"/>
    </source>
</evidence>
<evidence type="ECO:0000256" key="5">
    <source>
        <dbReference type="ARBA" id="ARBA00022846"/>
    </source>
</evidence>
<keyword evidence="2" id="KW-0963">Cytoplasm</keyword>
<evidence type="ECO:0000256" key="4">
    <source>
        <dbReference type="ARBA" id="ARBA00022737"/>
    </source>
</evidence>
<dbReference type="SUPFAM" id="SSF50978">
    <property type="entry name" value="WD40 repeat-like"/>
    <property type="match status" value="2"/>
</dbReference>
<feature type="coiled-coil region" evidence="14">
    <location>
        <begin position="1978"/>
        <end position="2005"/>
    </location>
</feature>
<feature type="compositionally biased region" description="Acidic residues" evidence="15">
    <location>
        <begin position="16"/>
        <end position="29"/>
    </location>
</feature>
<evidence type="ECO:0000256" key="8">
    <source>
        <dbReference type="ARBA" id="ARBA00023212"/>
    </source>
</evidence>
<feature type="compositionally biased region" description="Acidic residues" evidence="15">
    <location>
        <begin position="154"/>
        <end position="167"/>
    </location>
</feature>
<dbReference type="Gene3D" id="2.130.10.10">
    <property type="entry name" value="YVTN repeat-like/Quinoprotein amine dehydrogenase"/>
    <property type="match status" value="3"/>
</dbReference>
<dbReference type="Pfam" id="PF23409">
    <property type="entry name" value="Beta-prop_EML"/>
    <property type="match status" value="1"/>
</dbReference>
<comment type="subcellular location">
    <subcellularLocation>
        <location evidence="1">Cytoplasm</location>
        <location evidence="1">Cytoskeleton</location>
        <location evidence="1">Flagellum axoneme</location>
    </subcellularLocation>
</comment>
<feature type="domain" description="EML-like first beta-propeller" evidence="16">
    <location>
        <begin position="341"/>
        <end position="550"/>
    </location>
</feature>
<feature type="region of interest" description="Disordered" evidence="15">
    <location>
        <begin position="1281"/>
        <end position="1306"/>
    </location>
</feature>
<keyword evidence="6 14" id="KW-0175">Coiled coil</keyword>
<keyword evidence="5" id="KW-0282">Flagellum</keyword>
<comment type="similarity">
    <text evidence="11">Belongs to the CFAP44 family.</text>
</comment>
<feature type="compositionally biased region" description="Acidic residues" evidence="15">
    <location>
        <begin position="216"/>
        <end position="247"/>
    </location>
</feature>
<keyword evidence="7" id="KW-0969">Cilium</keyword>
<feature type="compositionally biased region" description="Acidic residues" evidence="15">
    <location>
        <begin position="66"/>
        <end position="89"/>
    </location>
</feature>
<keyword evidence="18" id="KW-1185">Reference proteome</keyword>
<dbReference type="PROSITE" id="PS00678">
    <property type="entry name" value="WD_REPEATS_1"/>
    <property type="match status" value="1"/>
</dbReference>
<feature type="repeat" description="WD" evidence="13">
    <location>
        <begin position="727"/>
        <end position="755"/>
    </location>
</feature>
<dbReference type="GO" id="GO:0003341">
    <property type="term" value="P:cilium movement"/>
    <property type="evidence" value="ECO:0007669"/>
    <property type="project" value="UniProtKB-ARBA"/>
</dbReference>